<dbReference type="Proteomes" id="UP000184088">
    <property type="component" value="Unassembled WGS sequence"/>
</dbReference>
<evidence type="ECO:0000313" key="2">
    <source>
        <dbReference type="EMBL" id="SHF95489.1"/>
    </source>
</evidence>
<dbReference type="EMBL" id="FQVH01000085">
    <property type="protein sequence ID" value="SHF95489.1"/>
    <property type="molecule type" value="Genomic_DNA"/>
</dbReference>
<evidence type="ECO:0000313" key="3">
    <source>
        <dbReference type="Proteomes" id="UP000184088"/>
    </source>
</evidence>
<gene>
    <name evidence="2" type="ORF">SAMN02746089_02815</name>
</gene>
<keyword evidence="1" id="KW-0812">Transmembrane</keyword>
<proteinExistence type="predicted"/>
<sequence length="159" mass="18270">MQWIFPAVISVNYQNAIFNVMFTVFEVVSFSLIGILLTLIFIEYRQYREYKKQYGSIDGVLTVKNRKGQMLAVIPVYIHRGADEKLNKEIEKIVRFAAGNEQEQVELKLICLNDTSRQYKQMVDPSYSSTFKDAIYMLFASAGKESRNENTSSNIAKNG</sequence>
<dbReference type="AlphaFoldDB" id="A0A1M5FVL2"/>
<name>A0A1M5FVL2_9THEO</name>
<protein>
    <submittedName>
        <fullName evidence="2">Uncharacterized protein</fullName>
    </submittedName>
</protein>
<keyword evidence="1" id="KW-1133">Transmembrane helix</keyword>
<organism evidence="2 3">
    <name type="scientific">Caldanaerobius fijiensis DSM 17918</name>
    <dbReference type="NCBI Taxonomy" id="1121256"/>
    <lineage>
        <taxon>Bacteria</taxon>
        <taxon>Bacillati</taxon>
        <taxon>Bacillota</taxon>
        <taxon>Clostridia</taxon>
        <taxon>Thermoanaerobacterales</taxon>
        <taxon>Thermoanaerobacteraceae</taxon>
        <taxon>Caldanaerobius</taxon>
    </lineage>
</organism>
<accession>A0A1M5FVL2</accession>
<keyword evidence="3" id="KW-1185">Reference proteome</keyword>
<feature type="transmembrane region" description="Helical" evidence="1">
    <location>
        <begin position="20"/>
        <end position="42"/>
    </location>
</feature>
<reference evidence="2 3" key="1">
    <citation type="submission" date="2016-11" db="EMBL/GenBank/DDBJ databases">
        <authorList>
            <person name="Jaros S."/>
            <person name="Januszkiewicz K."/>
            <person name="Wedrychowicz H."/>
        </authorList>
    </citation>
    <scope>NUCLEOTIDE SEQUENCE [LARGE SCALE GENOMIC DNA]</scope>
    <source>
        <strain evidence="2 3">DSM 17918</strain>
    </source>
</reference>
<evidence type="ECO:0000256" key="1">
    <source>
        <dbReference type="SAM" id="Phobius"/>
    </source>
</evidence>
<dbReference type="STRING" id="1121256.SAMN02746089_02815"/>
<keyword evidence="1" id="KW-0472">Membrane</keyword>